<dbReference type="SUPFAM" id="SSF46689">
    <property type="entry name" value="Homeodomain-like"/>
    <property type="match status" value="1"/>
</dbReference>
<evidence type="ECO:0000313" key="6">
    <source>
        <dbReference type="Proteomes" id="UP000612808"/>
    </source>
</evidence>
<sequence>MRRAIGVGRMRYHDWTAYDVATFTDLVYGFLPMDQHYLNPGRWQASIKVQETSTYRLAHWRQLGDRTAYRTPSQVRDFPGDEHYWVVLPRSGAYATRHGETVVRAEPGYASVMVMDEPCWLSIPRSEALALQVPRAVIDRNVRSEGPLRALLDLRSGLGRIVDTMVTALHTAHGELPDRDFHAVGDRVTELLCMLLVGDIRPSARHLDEVAATVRRYVREHVGTGRLGLTDAARALRWSPRQVRLALQQSGTTYRDLRRDETLRVARDLLADPARADVPVAEVADRVGLAPACFSAAFKDRYGESPREFRRRRLADDAES</sequence>
<dbReference type="InterPro" id="IPR009057">
    <property type="entry name" value="Homeodomain-like_sf"/>
</dbReference>
<feature type="domain" description="HTH araC/xylS-type" evidence="4">
    <location>
        <begin position="212"/>
        <end position="312"/>
    </location>
</feature>
<dbReference type="EMBL" id="BOMB01000043">
    <property type="protein sequence ID" value="GID15476.1"/>
    <property type="molecule type" value="Genomic_DNA"/>
</dbReference>
<name>A0A8J3J468_9ACTN</name>
<dbReference type="GO" id="GO:0005829">
    <property type="term" value="C:cytosol"/>
    <property type="evidence" value="ECO:0007669"/>
    <property type="project" value="TreeGrafter"/>
</dbReference>
<dbReference type="AlphaFoldDB" id="A0A8J3J468"/>
<keyword evidence="6" id="KW-1185">Reference proteome</keyword>
<dbReference type="GO" id="GO:0003700">
    <property type="term" value="F:DNA-binding transcription factor activity"/>
    <property type="evidence" value="ECO:0007669"/>
    <property type="project" value="InterPro"/>
</dbReference>
<gene>
    <name evidence="5" type="ORF">Aru02nite_63650</name>
</gene>
<evidence type="ECO:0000256" key="2">
    <source>
        <dbReference type="ARBA" id="ARBA00023125"/>
    </source>
</evidence>
<dbReference type="SMART" id="SM00342">
    <property type="entry name" value="HTH_ARAC"/>
    <property type="match status" value="1"/>
</dbReference>
<evidence type="ECO:0000259" key="4">
    <source>
        <dbReference type="PROSITE" id="PS01124"/>
    </source>
</evidence>
<dbReference type="GO" id="GO:0000976">
    <property type="term" value="F:transcription cis-regulatory region binding"/>
    <property type="evidence" value="ECO:0007669"/>
    <property type="project" value="TreeGrafter"/>
</dbReference>
<accession>A0A8J3J468</accession>
<reference evidence="5" key="1">
    <citation type="submission" date="2021-01" db="EMBL/GenBank/DDBJ databases">
        <title>Whole genome shotgun sequence of Actinocatenispora rupis NBRC 107355.</title>
        <authorList>
            <person name="Komaki H."/>
            <person name="Tamura T."/>
        </authorList>
    </citation>
    <scope>NUCLEOTIDE SEQUENCE</scope>
    <source>
        <strain evidence="5">NBRC 107355</strain>
    </source>
</reference>
<keyword evidence="1" id="KW-0805">Transcription regulation</keyword>
<evidence type="ECO:0000256" key="3">
    <source>
        <dbReference type="ARBA" id="ARBA00023163"/>
    </source>
</evidence>
<evidence type="ECO:0000256" key="1">
    <source>
        <dbReference type="ARBA" id="ARBA00023015"/>
    </source>
</evidence>
<organism evidence="5 6">
    <name type="scientific">Actinocatenispora rupis</name>
    <dbReference type="NCBI Taxonomy" id="519421"/>
    <lineage>
        <taxon>Bacteria</taxon>
        <taxon>Bacillati</taxon>
        <taxon>Actinomycetota</taxon>
        <taxon>Actinomycetes</taxon>
        <taxon>Micromonosporales</taxon>
        <taxon>Micromonosporaceae</taxon>
        <taxon>Actinocatenispora</taxon>
    </lineage>
</organism>
<dbReference type="PROSITE" id="PS01124">
    <property type="entry name" value="HTH_ARAC_FAMILY_2"/>
    <property type="match status" value="1"/>
</dbReference>
<dbReference type="PANTHER" id="PTHR47894:SF1">
    <property type="entry name" value="HTH-TYPE TRANSCRIPTIONAL REGULATOR VQSM"/>
    <property type="match status" value="1"/>
</dbReference>
<dbReference type="Pfam" id="PF14525">
    <property type="entry name" value="AraC_binding_2"/>
    <property type="match status" value="1"/>
</dbReference>
<dbReference type="Pfam" id="PF12833">
    <property type="entry name" value="HTH_18"/>
    <property type="match status" value="1"/>
</dbReference>
<keyword evidence="3" id="KW-0804">Transcription</keyword>
<keyword evidence="2" id="KW-0238">DNA-binding</keyword>
<dbReference type="InterPro" id="IPR035418">
    <property type="entry name" value="AraC-bd_2"/>
</dbReference>
<dbReference type="Proteomes" id="UP000612808">
    <property type="component" value="Unassembled WGS sequence"/>
</dbReference>
<comment type="caution">
    <text evidence="5">The sequence shown here is derived from an EMBL/GenBank/DDBJ whole genome shotgun (WGS) entry which is preliminary data.</text>
</comment>
<dbReference type="InterPro" id="IPR018060">
    <property type="entry name" value="HTH_AraC"/>
</dbReference>
<dbReference type="PANTHER" id="PTHR47894">
    <property type="entry name" value="HTH-TYPE TRANSCRIPTIONAL REGULATOR GADX"/>
    <property type="match status" value="1"/>
</dbReference>
<proteinExistence type="predicted"/>
<protein>
    <recommendedName>
        <fullName evidence="4">HTH araC/xylS-type domain-containing protein</fullName>
    </recommendedName>
</protein>
<dbReference type="Gene3D" id="1.10.10.60">
    <property type="entry name" value="Homeodomain-like"/>
    <property type="match status" value="1"/>
</dbReference>
<evidence type="ECO:0000313" key="5">
    <source>
        <dbReference type="EMBL" id="GID15476.1"/>
    </source>
</evidence>